<name>A0A2I1NBS4_9BACT</name>
<proteinExistence type="inferred from homology"/>
<dbReference type="PROSITE" id="PS50850">
    <property type="entry name" value="MFS"/>
    <property type="match status" value="1"/>
</dbReference>
<reference evidence="10 11" key="1">
    <citation type="submission" date="2017-12" db="EMBL/GenBank/DDBJ databases">
        <title>Phylogenetic diversity of female urinary microbiome.</title>
        <authorList>
            <person name="Thomas-White K."/>
            <person name="Wolfe A.J."/>
        </authorList>
    </citation>
    <scope>NUCLEOTIDE SEQUENCE [LARGE SCALE GENOMIC DNA]</scope>
    <source>
        <strain evidence="10 11">UMB0112</strain>
    </source>
</reference>
<dbReference type="AlphaFoldDB" id="A0A2I1NBS4"/>
<feature type="transmembrane region" description="Helical" evidence="8">
    <location>
        <begin position="7"/>
        <end position="23"/>
    </location>
</feature>
<dbReference type="CDD" id="cd17324">
    <property type="entry name" value="MFS_NepI_like"/>
    <property type="match status" value="1"/>
</dbReference>
<feature type="transmembrane region" description="Helical" evidence="8">
    <location>
        <begin position="200"/>
        <end position="222"/>
    </location>
</feature>
<feature type="transmembrane region" description="Helical" evidence="8">
    <location>
        <begin position="130"/>
        <end position="148"/>
    </location>
</feature>
<dbReference type="SUPFAM" id="SSF103473">
    <property type="entry name" value="MFS general substrate transporter"/>
    <property type="match status" value="1"/>
</dbReference>
<evidence type="ECO:0000256" key="1">
    <source>
        <dbReference type="ARBA" id="ARBA00004651"/>
    </source>
</evidence>
<dbReference type="PANTHER" id="PTHR43271:SF1">
    <property type="entry name" value="INNER MEMBRANE TRANSPORT PROTEIN YNFM"/>
    <property type="match status" value="1"/>
</dbReference>
<feature type="transmembrane region" description="Helical" evidence="8">
    <location>
        <begin position="330"/>
        <end position="349"/>
    </location>
</feature>
<evidence type="ECO:0000256" key="2">
    <source>
        <dbReference type="ARBA" id="ARBA00008335"/>
    </source>
</evidence>
<dbReference type="GO" id="GO:0022857">
    <property type="term" value="F:transmembrane transporter activity"/>
    <property type="evidence" value="ECO:0007669"/>
    <property type="project" value="InterPro"/>
</dbReference>
<protein>
    <submittedName>
        <fullName evidence="10">MFS transporter</fullName>
    </submittedName>
</protein>
<keyword evidence="5 8" id="KW-0812">Transmembrane</keyword>
<feature type="transmembrane region" description="Helical" evidence="8">
    <location>
        <begin position="160"/>
        <end position="179"/>
    </location>
</feature>
<dbReference type="InterPro" id="IPR020846">
    <property type="entry name" value="MFS_dom"/>
</dbReference>
<dbReference type="InterPro" id="IPR011701">
    <property type="entry name" value="MFS"/>
</dbReference>
<comment type="similarity">
    <text evidence="2">Belongs to the major facilitator superfamily.</text>
</comment>
<sequence>MSKFELFVMYLCAILTLCVMYATQPLQPLFEEILNISKFQASLFTTSILTPLAFASIFYGYILEKFAIKKILIFAFLIFGILEIAFAISSSYLALLMIRGLQGLIAPAALTGIMSYISINSPKSSVGKNIGIYIGITILGGFLGRFLSGLFNDIFGNWRVFFIVIGILLLIASFLVTKISSAKGSNLIKPKISDIKNMFLIKENAFICLYIFFIFFSFQGVLNFLPFELVKMDGSYSGSKTGIMYIGWLIGLIISFNISKINKILNGSKNSMICGVVIFIVGTFLLHTHNFYIMFFAMLVICFGNFLSHTCGSGYINLINLNHKGIANGLYVSFYYLGGSIGSFLPGFIYTNSGWSGFLFFMSFMLFISLIFSILFKKSLN</sequence>
<feature type="transmembrane region" description="Helical" evidence="8">
    <location>
        <begin position="71"/>
        <end position="95"/>
    </location>
</feature>
<evidence type="ECO:0000256" key="7">
    <source>
        <dbReference type="ARBA" id="ARBA00023136"/>
    </source>
</evidence>
<keyword evidence="7 8" id="KW-0472">Membrane</keyword>
<evidence type="ECO:0000313" key="10">
    <source>
        <dbReference type="EMBL" id="PKZ29805.1"/>
    </source>
</evidence>
<evidence type="ECO:0000256" key="4">
    <source>
        <dbReference type="ARBA" id="ARBA00022475"/>
    </source>
</evidence>
<evidence type="ECO:0000256" key="3">
    <source>
        <dbReference type="ARBA" id="ARBA00022448"/>
    </source>
</evidence>
<dbReference type="Pfam" id="PF07690">
    <property type="entry name" value="MFS_1"/>
    <property type="match status" value="2"/>
</dbReference>
<dbReference type="GO" id="GO:0005886">
    <property type="term" value="C:plasma membrane"/>
    <property type="evidence" value="ECO:0007669"/>
    <property type="project" value="UniProtKB-SubCell"/>
</dbReference>
<dbReference type="RefSeq" id="WP_101636816.1">
    <property type="nucleotide sequence ID" value="NZ_PKHU01000002.1"/>
</dbReference>
<evidence type="ECO:0000313" key="11">
    <source>
        <dbReference type="Proteomes" id="UP000234639"/>
    </source>
</evidence>
<evidence type="ECO:0000256" key="6">
    <source>
        <dbReference type="ARBA" id="ARBA00022989"/>
    </source>
</evidence>
<evidence type="ECO:0000259" key="9">
    <source>
        <dbReference type="PROSITE" id="PS50850"/>
    </source>
</evidence>
<organism evidence="10 11">
    <name type="scientific">Campylobacter ureolyticus</name>
    <dbReference type="NCBI Taxonomy" id="827"/>
    <lineage>
        <taxon>Bacteria</taxon>
        <taxon>Pseudomonadati</taxon>
        <taxon>Campylobacterota</taxon>
        <taxon>Epsilonproteobacteria</taxon>
        <taxon>Campylobacterales</taxon>
        <taxon>Campylobacteraceae</taxon>
        <taxon>Campylobacter</taxon>
    </lineage>
</organism>
<keyword evidence="3" id="KW-0813">Transport</keyword>
<feature type="transmembrane region" description="Helical" evidence="8">
    <location>
        <begin position="101"/>
        <end position="118"/>
    </location>
</feature>
<accession>A0A2I1NBS4</accession>
<dbReference type="PANTHER" id="PTHR43271">
    <property type="entry name" value="BLL2771 PROTEIN"/>
    <property type="match status" value="1"/>
</dbReference>
<evidence type="ECO:0000256" key="5">
    <source>
        <dbReference type="ARBA" id="ARBA00022692"/>
    </source>
</evidence>
<feature type="transmembrane region" description="Helical" evidence="8">
    <location>
        <begin position="293"/>
        <end position="318"/>
    </location>
</feature>
<dbReference type="EMBL" id="PKHU01000002">
    <property type="protein sequence ID" value="PKZ29805.1"/>
    <property type="molecule type" value="Genomic_DNA"/>
</dbReference>
<comment type="subcellular location">
    <subcellularLocation>
        <location evidence="1">Cell membrane</location>
        <topology evidence="1">Multi-pass membrane protein</topology>
    </subcellularLocation>
</comment>
<keyword evidence="4" id="KW-1003">Cell membrane</keyword>
<dbReference type="InterPro" id="IPR036259">
    <property type="entry name" value="MFS_trans_sf"/>
</dbReference>
<feature type="domain" description="Major facilitator superfamily (MFS) profile" evidence="9">
    <location>
        <begin position="1"/>
        <end position="381"/>
    </location>
</feature>
<feature type="transmembrane region" description="Helical" evidence="8">
    <location>
        <begin position="355"/>
        <end position="376"/>
    </location>
</feature>
<keyword evidence="6 8" id="KW-1133">Transmembrane helix</keyword>
<evidence type="ECO:0000256" key="8">
    <source>
        <dbReference type="SAM" id="Phobius"/>
    </source>
</evidence>
<dbReference type="Gene3D" id="1.20.1250.20">
    <property type="entry name" value="MFS general substrate transporter like domains"/>
    <property type="match status" value="1"/>
</dbReference>
<dbReference type="Proteomes" id="UP000234639">
    <property type="component" value="Unassembled WGS sequence"/>
</dbReference>
<feature type="transmembrane region" description="Helical" evidence="8">
    <location>
        <begin position="43"/>
        <end position="62"/>
    </location>
</feature>
<feature type="transmembrane region" description="Helical" evidence="8">
    <location>
        <begin position="242"/>
        <end position="258"/>
    </location>
</feature>
<comment type="caution">
    <text evidence="10">The sequence shown here is derived from an EMBL/GenBank/DDBJ whole genome shotgun (WGS) entry which is preliminary data.</text>
</comment>
<feature type="transmembrane region" description="Helical" evidence="8">
    <location>
        <begin position="270"/>
        <end position="287"/>
    </location>
</feature>
<gene>
    <name evidence="10" type="ORF">CYJ41_02635</name>
</gene>